<dbReference type="InterPro" id="IPR046561">
    <property type="entry name" value="DUF6716"/>
</dbReference>
<gene>
    <name evidence="1" type="ORF">KIH74_29190</name>
</gene>
<evidence type="ECO:0000313" key="1">
    <source>
        <dbReference type="EMBL" id="MBT0773054.1"/>
    </source>
</evidence>
<name>A0ABS5TQV5_9ACTN</name>
<comment type="caution">
    <text evidence="1">The sequence shown here is derived from an EMBL/GenBank/DDBJ whole genome shotgun (WGS) entry which is preliminary data.</text>
</comment>
<reference evidence="1 2" key="1">
    <citation type="submission" date="2021-05" db="EMBL/GenBank/DDBJ databases">
        <title>Kineosporia and Streptomyces sp. nov. two new marine actinobacteria isolated from Coral.</title>
        <authorList>
            <person name="Buangrab K."/>
            <person name="Sutthacheep M."/>
            <person name="Yeemin T."/>
            <person name="Harunari E."/>
            <person name="Igarashi Y."/>
            <person name="Kanchanasin P."/>
            <person name="Tanasupawat S."/>
            <person name="Phongsopitanun W."/>
        </authorList>
    </citation>
    <scope>NUCLEOTIDE SEQUENCE [LARGE SCALE GENOMIC DNA]</scope>
    <source>
        <strain evidence="1 2">J2-2</strain>
    </source>
</reference>
<dbReference type="RefSeq" id="WP_214159589.1">
    <property type="nucleotide sequence ID" value="NZ_JAHBAY010000015.1"/>
</dbReference>
<organism evidence="1 2">
    <name type="scientific">Kineosporia corallincola</name>
    <dbReference type="NCBI Taxonomy" id="2835133"/>
    <lineage>
        <taxon>Bacteria</taxon>
        <taxon>Bacillati</taxon>
        <taxon>Actinomycetota</taxon>
        <taxon>Actinomycetes</taxon>
        <taxon>Kineosporiales</taxon>
        <taxon>Kineosporiaceae</taxon>
        <taxon>Kineosporia</taxon>
    </lineage>
</organism>
<sequence>MLADALGPRRESLEVLLELLPGTGLLQELGIGRGELGAGRGILRLTSASGQPTQLLGHHVEPPLGKGRRNVTVKCGSAVDAQGDGQKPYTPQVPHHVIAVAESDSFLKWAVSLFGQLPAGTKTEVVVACSPARPSASQRVAALSGTTYEGLDPEVLSPAQLARRVERDKPDAVLLACTGPSVHAYSEAISKQPHRPVVMTGIPGIAIPARRRAWGYRGAVDLWVVHSHREAEEYDQVRQQMGMNGRLGLATIPFLAKPAEIVPAQELVTGTTEADRAFENSPSDAGTSVEPLRAAATPRRNRVLFATQGKVPRVKSDRIKILLSLAKLAANRPDLEVVVKTRGAIGEFHTHHEPHHYESLWHELVAAGEVHAPDALTFAAGSMGEQLANAVALVTVSSTAVLEAMALDIPVLLIDEFGVSENLINQVFVGSGVMGGLDELEQGDFRHPETWWLADNYFHPRSDNNWIAMLDQLVQEAHAGELPSIASGINRNRSAKRRKLDQLRLTPAGSAFVRSRVKMRQRVRDVSQSLASRSSQSS</sequence>
<accession>A0ABS5TQV5</accession>
<proteinExistence type="predicted"/>
<dbReference type="SUPFAM" id="SSF53756">
    <property type="entry name" value="UDP-Glycosyltransferase/glycogen phosphorylase"/>
    <property type="match status" value="1"/>
</dbReference>
<keyword evidence="2" id="KW-1185">Reference proteome</keyword>
<protein>
    <submittedName>
        <fullName evidence="1">Uncharacterized protein</fullName>
    </submittedName>
</protein>
<dbReference type="Proteomes" id="UP001197247">
    <property type="component" value="Unassembled WGS sequence"/>
</dbReference>
<dbReference type="EMBL" id="JAHBAY010000015">
    <property type="protein sequence ID" value="MBT0773054.1"/>
    <property type="molecule type" value="Genomic_DNA"/>
</dbReference>
<evidence type="ECO:0000313" key="2">
    <source>
        <dbReference type="Proteomes" id="UP001197247"/>
    </source>
</evidence>
<dbReference type="Pfam" id="PF20471">
    <property type="entry name" value="DUF6716"/>
    <property type="match status" value="1"/>
</dbReference>